<reference evidence="4 5" key="1">
    <citation type="submission" date="2024-02" db="EMBL/GenBank/DDBJ databases">
        <title>High-quality chromosome-scale genome assembly of Pensacola bahiagrass (Paspalum notatum Flugge var. saurae).</title>
        <authorList>
            <person name="Vega J.M."/>
            <person name="Podio M."/>
            <person name="Orjuela J."/>
            <person name="Siena L.A."/>
            <person name="Pessino S.C."/>
            <person name="Combes M.C."/>
            <person name="Mariac C."/>
            <person name="Albertini E."/>
            <person name="Pupilli F."/>
            <person name="Ortiz J.P.A."/>
            <person name="Leblanc O."/>
        </authorList>
    </citation>
    <scope>NUCLEOTIDE SEQUENCE [LARGE SCALE GENOMIC DNA]</scope>
    <source>
        <strain evidence="4">R1</strain>
        <tissue evidence="4">Leaf</tissue>
    </source>
</reference>
<feature type="domain" description="Integrase catalytic" evidence="3">
    <location>
        <begin position="463"/>
        <end position="631"/>
    </location>
</feature>
<dbReference type="Proteomes" id="UP001341281">
    <property type="component" value="Chromosome 03"/>
</dbReference>
<dbReference type="Pfam" id="PF14223">
    <property type="entry name" value="Retrotran_gag_2"/>
    <property type="match status" value="1"/>
</dbReference>
<dbReference type="GO" id="GO:0008233">
    <property type="term" value="F:peptidase activity"/>
    <property type="evidence" value="ECO:0007669"/>
    <property type="project" value="UniProtKB-KW"/>
</dbReference>
<dbReference type="GO" id="GO:0006508">
    <property type="term" value="P:proteolysis"/>
    <property type="evidence" value="ECO:0007669"/>
    <property type="project" value="UniProtKB-KW"/>
</dbReference>
<dbReference type="Gene3D" id="3.30.420.10">
    <property type="entry name" value="Ribonuclease H-like superfamily/Ribonuclease H"/>
    <property type="match status" value="1"/>
</dbReference>
<evidence type="ECO:0000313" key="5">
    <source>
        <dbReference type="Proteomes" id="UP001341281"/>
    </source>
</evidence>
<gene>
    <name evidence="4" type="ORF">U9M48_011534</name>
</gene>
<evidence type="ECO:0000259" key="3">
    <source>
        <dbReference type="PROSITE" id="PS50994"/>
    </source>
</evidence>
<keyword evidence="5" id="KW-1185">Reference proteome</keyword>
<dbReference type="InterPro" id="IPR012337">
    <property type="entry name" value="RNaseH-like_sf"/>
</dbReference>
<keyword evidence="1" id="KW-0378">Hydrolase</keyword>
<dbReference type="Pfam" id="PF22936">
    <property type="entry name" value="Pol_BBD"/>
    <property type="match status" value="1"/>
</dbReference>
<evidence type="ECO:0000256" key="2">
    <source>
        <dbReference type="SAM" id="MobiDB-lite"/>
    </source>
</evidence>
<dbReference type="InterPro" id="IPR036397">
    <property type="entry name" value="RNaseH_sf"/>
</dbReference>
<dbReference type="SUPFAM" id="SSF53098">
    <property type="entry name" value="Ribonuclease H-like"/>
    <property type="match status" value="1"/>
</dbReference>
<dbReference type="PROSITE" id="PS50994">
    <property type="entry name" value="INTEGRASE"/>
    <property type="match status" value="1"/>
</dbReference>
<dbReference type="AlphaFoldDB" id="A0AAQ3SXQ1"/>
<dbReference type="InterPro" id="IPR001584">
    <property type="entry name" value="Integrase_cat-core"/>
</dbReference>
<protein>
    <recommendedName>
        <fullName evidence="3">Integrase catalytic domain-containing protein</fullName>
    </recommendedName>
</protein>
<feature type="region of interest" description="Disordered" evidence="2">
    <location>
        <begin position="226"/>
        <end position="313"/>
    </location>
</feature>
<organism evidence="4 5">
    <name type="scientific">Paspalum notatum var. saurae</name>
    <dbReference type="NCBI Taxonomy" id="547442"/>
    <lineage>
        <taxon>Eukaryota</taxon>
        <taxon>Viridiplantae</taxon>
        <taxon>Streptophyta</taxon>
        <taxon>Embryophyta</taxon>
        <taxon>Tracheophyta</taxon>
        <taxon>Spermatophyta</taxon>
        <taxon>Magnoliopsida</taxon>
        <taxon>Liliopsida</taxon>
        <taxon>Poales</taxon>
        <taxon>Poaceae</taxon>
        <taxon>PACMAD clade</taxon>
        <taxon>Panicoideae</taxon>
        <taxon>Andropogonodae</taxon>
        <taxon>Paspaleae</taxon>
        <taxon>Paspalinae</taxon>
        <taxon>Paspalum</taxon>
    </lineage>
</organism>
<dbReference type="PANTHER" id="PTHR42648:SF25">
    <property type="entry name" value="RNA-DIRECTED DNA POLYMERASE"/>
    <property type="match status" value="1"/>
</dbReference>
<feature type="compositionally biased region" description="Basic and acidic residues" evidence="2">
    <location>
        <begin position="304"/>
        <end position="313"/>
    </location>
</feature>
<accession>A0AAQ3SXQ1</accession>
<dbReference type="EMBL" id="CP144747">
    <property type="protein sequence ID" value="WVZ61704.1"/>
    <property type="molecule type" value="Genomic_DNA"/>
</dbReference>
<proteinExistence type="predicted"/>
<dbReference type="PANTHER" id="PTHR42648">
    <property type="entry name" value="TRANSPOSASE, PUTATIVE-RELATED"/>
    <property type="match status" value="1"/>
</dbReference>
<keyword evidence="1" id="KW-0645">Protease</keyword>
<dbReference type="Pfam" id="PF00665">
    <property type="entry name" value="rve"/>
    <property type="match status" value="1"/>
</dbReference>
<name>A0AAQ3SXQ1_PASNO</name>
<evidence type="ECO:0000313" key="4">
    <source>
        <dbReference type="EMBL" id="WVZ61704.1"/>
    </source>
</evidence>
<dbReference type="GO" id="GO:0003676">
    <property type="term" value="F:nucleic acid binding"/>
    <property type="evidence" value="ECO:0007669"/>
    <property type="project" value="InterPro"/>
</dbReference>
<sequence length="637" mass="71264">MGIARQRNGGGGWVVERIIERVASAGPASYPVLTKTNYNDWALLMKIKLQARSLWRAIDPGDDVSEPEDRMALDAICSAVPPEMVSTLTVKPTAKQAWESLRVMRIGDDRVRKSSAKRVRRQYEELALRDGEGVEDFALRLMNIVSQLATLGDPEEPVKVIEKYLRIARKRYKQIVVSMETLLDISTLSIEEVTGRIMASEDDIEQPPKQDAGKLYLTEEQWLERYKQKEQESNRSGGGSSSRGKRRPGDARQERAAGTQPRQVPVLRQDWPLGQRGQEQEERRPSPGPSPCGSRRRAHSPSPGEHRRAGTIDDHRLHLVEERVFAVLEDTPEKEPRCWIFDTGASNHMTGSRAAFSDLDTSIAGTMRFGDGSVVRIEGCGTVLFDCKNGEHRAFPNTYFIPRLTANIISCGQLDEDEFEILIRHGFMRVRDEQRRLLAKIRRGPGRLYVLDLTIARPVCLAAHAWPASIGLLHGDLCGPITPATLSGNRYFLLLINDYSRFMWAALLGSKDLAQDAIKRIQAAAERKSGRKLLALCTDRGGEFTSTQFTEYCAELGVGRQLTAPYTPQQNGVVERRNQTLVGMVRCMLKAKGLPGMFWGEAITTAVYILNRTTTKGTGCKTPYELWTGTTPVVHHL</sequence>
<evidence type="ECO:0000256" key="1">
    <source>
        <dbReference type="ARBA" id="ARBA00022670"/>
    </source>
</evidence>
<dbReference type="InterPro" id="IPR039537">
    <property type="entry name" value="Retrotran_Ty1/copia-like"/>
</dbReference>
<dbReference type="InterPro" id="IPR054722">
    <property type="entry name" value="PolX-like_BBD"/>
</dbReference>
<dbReference type="GO" id="GO:0015074">
    <property type="term" value="P:DNA integration"/>
    <property type="evidence" value="ECO:0007669"/>
    <property type="project" value="InterPro"/>
</dbReference>